<dbReference type="AlphaFoldDB" id="A0A6L5YQ93"/>
<dbReference type="InterPro" id="IPR002563">
    <property type="entry name" value="Flavin_Rdtase-like_dom"/>
</dbReference>
<reference evidence="3 4" key="1">
    <citation type="submission" date="2019-08" db="EMBL/GenBank/DDBJ databases">
        <title>In-depth cultivation of the pig gut microbiome towards novel bacterial diversity and tailored functional studies.</title>
        <authorList>
            <person name="Wylensek D."/>
            <person name="Hitch T.C.A."/>
            <person name="Clavel T."/>
        </authorList>
    </citation>
    <scope>NUCLEOTIDE SEQUENCE [LARGE SCALE GENOMIC DNA]</scope>
    <source>
        <strain evidence="3 4">MUC/MUC-530-WT-4D</strain>
    </source>
</reference>
<organism evidence="3 4">
    <name type="scientific">Roseburia porci</name>
    <dbReference type="NCBI Taxonomy" id="2605790"/>
    <lineage>
        <taxon>Bacteria</taxon>
        <taxon>Bacillati</taxon>
        <taxon>Bacillota</taxon>
        <taxon>Clostridia</taxon>
        <taxon>Lachnospirales</taxon>
        <taxon>Lachnospiraceae</taxon>
        <taxon>Roseburia</taxon>
    </lineage>
</organism>
<proteinExistence type="inferred from homology"/>
<sequence length="169" mass="19613">MHAFQTFPIEQFDMNPFTKIGKEWALVTAGDKNKCNTMTVSWGGVGVLWGKNVVYIFIRDSRYTKEFIDNGEFFSLSFLSEEHRASLQYCGAHSGRTDNDKWANAGLTPEFRHSIPYPDEANLVMLCRKMARIPITEDTFLDPQIMERWYADHDMHEMYVGEIIEVMAR</sequence>
<dbReference type="GO" id="GO:0016646">
    <property type="term" value="F:oxidoreductase activity, acting on the CH-NH group of donors, NAD or NADP as acceptor"/>
    <property type="evidence" value="ECO:0007669"/>
    <property type="project" value="UniProtKB-ARBA"/>
</dbReference>
<evidence type="ECO:0000256" key="1">
    <source>
        <dbReference type="ARBA" id="ARBA00038054"/>
    </source>
</evidence>
<name>A0A6L5YQ93_9FIRM</name>
<dbReference type="Gene3D" id="2.30.110.10">
    <property type="entry name" value="Electron Transport, Fmn-binding Protein, Chain A"/>
    <property type="match status" value="1"/>
</dbReference>
<dbReference type="Pfam" id="PF01613">
    <property type="entry name" value="Flavin_Reduct"/>
    <property type="match status" value="1"/>
</dbReference>
<accession>A0A6L5YQ93</accession>
<dbReference type="EMBL" id="VUNI01000008">
    <property type="protein sequence ID" value="MST74654.1"/>
    <property type="molecule type" value="Genomic_DNA"/>
</dbReference>
<dbReference type="RefSeq" id="WP_154429623.1">
    <property type="nucleotide sequence ID" value="NZ_VUNI01000008.1"/>
</dbReference>
<evidence type="ECO:0000313" key="4">
    <source>
        <dbReference type="Proteomes" id="UP000474024"/>
    </source>
</evidence>
<comment type="caution">
    <text evidence="3">The sequence shown here is derived from an EMBL/GenBank/DDBJ whole genome shotgun (WGS) entry which is preliminary data.</text>
</comment>
<feature type="domain" description="Flavin reductase like" evidence="2">
    <location>
        <begin position="23"/>
        <end position="167"/>
    </location>
</feature>
<dbReference type="Proteomes" id="UP000474024">
    <property type="component" value="Unassembled WGS sequence"/>
</dbReference>
<comment type="similarity">
    <text evidence="1">Belongs to the flavoredoxin family.</text>
</comment>
<dbReference type="PANTHER" id="PTHR43567">
    <property type="entry name" value="FLAVOREDOXIN-RELATED-RELATED"/>
    <property type="match status" value="1"/>
</dbReference>
<evidence type="ECO:0000313" key="3">
    <source>
        <dbReference type="EMBL" id="MST74654.1"/>
    </source>
</evidence>
<evidence type="ECO:0000259" key="2">
    <source>
        <dbReference type="Pfam" id="PF01613"/>
    </source>
</evidence>
<dbReference type="InterPro" id="IPR052174">
    <property type="entry name" value="Flavoredoxin"/>
</dbReference>
<keyword evidence="4" id="KW-1185">Reference proteome</keyword>
<gene>
    <name evidence="3" type="ORF">FYJ75_06315</name>
</gene>
<dbReference type="GO" id="GO:0010181">
    <property type="term" value="F:FMN binding"/>
    <property type="evidence" value="ECO:0007669"/>
    <property type="project" value="InterPro"/>
</dbReference>
<dbReference type="SUPFAM" id="SSF50475">
    <property type="entry name" value="FMN-binding split barrel"/>
    <property type="match status" value="1"/>
</dbReference>
<dbReference type="InterPro" id="IPR012349">
    <property type="entry name" value="Split_barrel_FMN-bd"/>
</dbReference>
<dbReference type="PANTHER" id="PTHR43567:SF5">
    <property type="entry name" value="HYPOTHETICAL CYTOSOLIC PROTEIN"/>
    <property type="match status" value="1"/>
</dbReference>
<protein>
    <submittedName>
        <fullName evidence="3">Flavin reductase family protein</fullName>
    </submittedName>
</protein>